<keyword evidence="3" id="KW-0862">Zinc</keyword>
<evidence type="ECO:0000256" key="3">
    <source>
        <dbReference type="ARBA" id="ARBA00022833"/>
    </source>
</evidence>
<evidence type="ECO:0000256" key="1">
    <source>
        <dbReference type="ARBA" id="ARBA00022723"/>
    </source>
</evidence>
<dbReference type="PANTHER" id="PTHR45969:SF11">
    <property type="entry name" value="RING_U-BOX SUPERFAMILY PROTEIN"/>
    <property type="match status" value="1"/>
</dbReference>
<dbReference type="Pfam" id="PF13639">
    <property type="entry name" value="zf-RING_2"/>
    <property type="match status" value="1"/>
</dbReference>
<keyword evidence="5" id="KW-0472">Membrane</keyword>
<protein>
    <recommendedName>
        <fullName evidence="6">RING-type domain-containing protein</fullName>
    </recommendedName>
</protein>
<gene>
    <name evidence="7" type="ORF">MKW94_016629</name>
</gene>
<keyword evidence="8" id="KW-1185">Reference proteome</keyword>
<dbReference type="InterPro" id="IPR013083">
    <property type="entry name" value="Znf_RING/FYVE/PHD"/>
</dbReference>
<sequence>MSSILTHLTYKAAIILALTRIVFYWVPRLRHIGRGLDYIIRYCTSSSSSDEYSTVSPTQSDQMVTAMAHYSRLDDDDVTTYEEMAADGRLRQLENCKTCAVCLNEFAGKDTVRELRNCCHVFHSGCVDRWFYQNDQKTCPLCRTSLVLPIMSMPLAASAISGKSEPSWAVERILYLFGDDLL</sequence>
<keyword evidence="5" id="KW-0812">Transmembrane</keyword>
<dbReference type="InterPro" id="IPR001841">
    <property type="entry name" value="Znf_RING"/>
</dbReference>
<dbReference type="PANTHER" id="PTHR45969">
    <property type="entry name" value="RING ZINC FINGER PROTEIN-RELATED"/>
    <property type="match status" value="1"/>
</dbReference>
<keyword evidence="1" id="KW-0479">Metal-binding</keyword>
<dbReference type="PROSITE" id="PS50089">
    <property type="entry name" value="ZF_RING_2"/>
    <property type="match status" value="1"/>
</dbReference>
<dbReference type="GO" id="GO:0016567">
    <property type="term" value="P:protein ubiquitination"/>
    <property type="evidence" value="ECO:0007669"/>
    <property type="project" value="TreeGrafter"/>
</dbReference>
<comment type="caution">
    <text evidence="7">The sequence shown here is derived from an EMBL/GenBank/DDBJ whole genome shotgun (WGS) entry which is preliminary data.</text>
</comment>
<dbReference type="GO" id="GO:0008270">
    <property type="term" value="F:zinc ion binding"/>
    <property type="evidence" value="ECO:0007669"/>
    <property type="project" value="UniProtKB-KW"/>
</dbReference>
<reference evidence="7" key="1">
    <citation type="submission" date="2022-03" db="EMBL/GenBank/DDBJ databases">
        <title>A functionally conserved STORR gene fusion in Papaver species that diverged 16.8 million years ago.</title>
        <authorList>
            <person name="Catania T."/>
        </authorList>
    </citation>
    <scope>NUCLEOTIDE SEQUENCE</scope>
    <source>
        <strain evidence="7">S-191538</strain>
    </source>
</reference>
<dbReference type="SMART" id="SM00184">
    <property type="entry name" value="RING"/>
    <property type="match status" value="1"/>
</dbReference>
<dbReference type="SUPFAM" id="SSF57850">
    <property type="entry name" value="RING/U-box"/>
    <property type="match status" value="1"/>
</dbReference>
<dbReference type="EMBL" id="JAJJMA010339455">
    <property type="protein sequence ID" value="MCL7051527.1"/>
    <property type="molecule type" value="Genomic_DNA"/>
</dbReference>
<keyword evidence="5" id="KW-1133">Transmembrane helix</keyword>
<evidence type="ECO:0000256" key="4">
    <source>
        <dbReference type="PROSITE-ProRule" id="PRU00175"/>
    </source>
</evidence>
<keyword evidence="2 4" id="KW-0863">Zinc-finger</keyword>
<evidence type="ECO:0000256" key="5">
    <source>
        <dbReference type="SAM" id="Phobius"/>
    </source>
</evidence>
<dbReference type="AlphaFoldDB" id="A0AA41W1V4"/>
<evidence type="ECO:0000259" key="6">
    <source>
        <dbReference type="PROSITE" id="PS50089"/>
    </source>
</evidence>
<dbReference type="GO" id="GO:0061630">
    <property type="term" value="F:ubiquitin protein ligase activity"/>
    <property type="evidence" value="ECO:0007669"/>
    <property type="project" value="TreeGrafter"/>
</dbReference>
<evidence type="ECO:0000313" key="8">
    <source>
        <dbReference type="Proteomes" id="UP001177140"/>
    </source>
</evidence>
<proteinExistence type="predicted"/>
<name>A0AA41W1V4_PAPNU</name>
<dbReference type="Gene3D" id="3.30.40.10">
    <property type="entry name" value="Zinc/RING finger domain, C3HC4 (zinc finger)"/>
    <property type="match status" value="1"/>
</dbReference>
<evidence type="ECO:0000256" key="2">
    <source>
        <dbReference type="ARBA" id="ARBA00022771"/>
    </source>
</evidence>
<accession>A0AA41W1V4</accession>
<feature type="domain" description="RING-type" evidence="6">
    <location>
        <begin position="99"/>
        <end position="143"/>
    </location>
</feature>
<feature type="transmembrane region" description="Helical" evidence="5">
    <location>
        <begin position="6"/>
        <end position="26"/>
    </location>
</feature>
<evidence type="ECO:0000313" key="7">
    <source>
        <dbReference type="EMBL" id="MCL7051527.1"/>
    </source>
</evidence>
<dbReference type="Proteomes" id="UP001177140">
    <property type="component" value="Unassembled WGS sequence"/>
</dbReference>
<organism evidence="7 8">
    <name type="scientific">Papaver nudicaule</name>
    <name type="common">Iceland poppy</name>
    <dbReference type="NCBI Taxonomy" id="74823"/>
    <lineage>
        <taxon>Eukaryota</taxon>
        <taxon>Viridiplantae</taxon>
        <taxon>Streptophyta</taxon>
        <taxon>Embryophyta</taxon>
        <taxon>Tracheophyta</taxon>
        <taxon>Spermatophyta</taxon>
        <taxon>Magnoliopsida</taxon>
        <taxon>Ranunculales</taxon>
        <taxon>Papaveraceae</taxon>
        <taxon>Papaveroideae</taxon>
        <taxon>Papaver</taxon>
    </lineage>
</organism>